<evidence type="ECO:0000313" key="2">
    <source>
        <dbReference type="EMBL" id="RDX89496.1"/>
    </source>
</evidence>
<evidence type="ECO:0000313" key="3">
    <source>
        <dbReference type="Proteomes" id="UP000257109"/>
    </source>
</evidence>
<sequence>MNEVGTIDNPRLENQLTELTSLVRQLAIGQYQPITVVKAYGICTSVEHATDMYCILQEIEPDHLESVGSIGGYQYRKQLYANRPFEGQQFGRPPYRSSPNQGSYAAQGFSSNRSMPQSQGAIVPTTTAVENATTSNLQFQQNMSATVQDLKTQVGQLAASVSQLESVGSKNLPSQTIPNPRRNASVKLRSTSTESKLDADSQAPQQARPVPVPFPG</sequence>
<accession>A0A371GG51</accession>
<feature type="region of interest" description="Disordered" evidence="1">
    <location>
        <begin position="166"/>
        <end position="216"/>
    </location>
</feature>
<reference evidence="2" key="1">
    <citation type="submission" date="2018-05" db="EMBL/GenBank/DDBJ databases">
        <title>Draft genome of Mucuna pruriens seed.</title>
        <authorList>
            <person name="Nnadi N.E."/>
            <person name="Vos R."/>
            <person name="Hasami M.H."/>
            <person name="Devisetty U.K."/>
            <person name="Aguiy J.C."/>
        </authorList>
    </citation>
    <scope>NUCLEOTIDE SEQUENCE [LARGE SCALE GENOMIC DNA]</scope>
    <source>
        <strain evidence="2">JCA_2017</strain>
    </source>
</reference>
<feature type="non-terminal residue" evidence="2">
    <location>
        <position position="1"/>
    </location>
</feature>
<gene>
    <name evidence="2" type="ORF">CR513_28770</name>
</gene>
<feature type="compositionally biased region" description="Polar residues" evidence="1">
    <location>
        <begin position="97"/>
        <end position="121"/>
    </location>
</feature>
<dbReference type="OrthoDB" id="1414696at2759"/>
<dbReference type="Proteomes" id="UP000257109">
    <property type="component" value="Unassembled WGS sequence"/>
</dbReference>
<feature type="compositionally biased region" description="Polar residues" evidence="1">
    <location>
        <begin position="166"/>
        <end position="178"/>
    </location>
</feature>
<name>A0A371GG51_MUCPR</name>
<proteinExistence type="predicted"/>
<dbReference type="EMBL" id="QJKJ01005652">
    <property type="protein sequence ID" value="RDX89496.1"/>
    <property type="molecule type" value="Genomic_DNA"/>
</dbReference>
<keyword evidence="3" id="KW-1185">Reference proteome</keyword>
<dbReference type="AlphaFoldDB" id="A0A371GG51"/>
<organism evidence="2 3">
    <name type="scientific">Mucuna pruriens</name>
    <name type="common">Velvet bean</name>
    <name type="synonym">Dolichos pruriens</name>
    <dbReference type="NCBI Taxonomy" id="157652"/>
    <lineage>
        <taxon>Eukaryota</taxon>
        <taxon>Viridiplantae</taxon>
        <taxon>Streptophyta</taxon>
        <taxon>Embryophyta</taxon>
        <taxon>Tracheophyta</taxon>
        <taxon>Spermatophyta</taxon>
        <taxon>Magnoliopsida</taxon>
        <taxon>eudicotyledons</taxon>
        <taxon>Gunneridae</taxon>
        <taxon>Pentapetalae</taxon>
        <taxon>rosids</taxon>
        <taxon>fabids</taxon>
        <taxon>Fabales</taxon>
        <taxon>Fabaceae</taxon>
        <taxon>Papilionoideae</taxon>
        <taxon>50 kb inversion clade</taxon>
        <taxon>NPAAA clade</taxon>
        <taxon>indigoferoid/millettioid clade</taxon>
        <taxon>Phaseoleae</taxon>
        <taxon>Mucuna</taxon>
    </lineage>
</organism>
<feature type="region of interest" description="Disordered" evidence="1">
    <location>
        <begin position="86"/>
        <end position="121"/>
    </location>
</feature>
<evidence type="ECO:0000256" key="1">
    <source>
        <dbReference type="SAM" id="MobiDB-lite"/>
    </source>
</evidence>
<comment type="caution">
    <text evidence="2">The sequence shown here is derived from an EMBL/GenBank/DDBJ whole genome shotgun (WGS) entry which is preliminary data.</text>
</comment>
<protein>
    <submittedName>
        <fullName evidence="2">Uncharacterized protein</fullName>
    </submittedName>
</protein>